<organism evidence="1 2">
    <name type="scientific">Streptomyces griseoaurantiacus</name>
    <dbReference type="NCBI Taxonomy" id="68213"/>
    <lineage>
        <taxon>Bacteria</taxon>
        <taxon>Bacillati</taxon>
        <taxon>Actinomycetota</taxon>
        <taxon>Actinomycetes</taxon>
        <taxon>Kitasatosporales</taxon>
        <taxon>Streptomycetaceae</taxon>
        <taxon>Streptomyces</taxon>
        <taxon>Streptomyces aurantiacus group</taxon>
    </lineage>
</organism>
<evidence type="ECO:0000313" key="2">
    <source>
        <dbReference type="Proteomes" id="UP000198614"/>
    </source>
</evidence>
<dbReference type="InterPro" id="IPR058248">
    <property type="entry name" value="Lxx211020-like"/>
</dbReference>
<dbReference type="PANTHER" id="PTHR36302:SF1">
    <property type="entry name" value="COPPER CHAPERONE PCU(A)C"/>
    <property type="match status" value="1"/>
</dbReference>
<dbReference type="Proteomes" id="UP000198614">
    <property type="component" value="Unassembled WGS sequence"/>
</dbReference>
<dbReference type="AlphaFoldDB" id="A0A1G7E5A1"/>
<proteinExistence type="predicted"/>
<evidence type="ECO:0000313" key="1">
    <source>
        <dbReference type="EMBL" id="SDE58857.1"/>
    </source>
</evidence>
<reference evidence="1 2" key="1">
    <citation type="submission" date="2016-10" db="EMBL/GenBank/DDBJ databases">
        <authorList>
            <person name="de Groot N.N."/>
        </authorList>
    </citation>
    <scope>NUCLEOTIDE SEQUENCE [LARGE SCALE GENOMIC DNA]</scope>
    <source>
        <strain evidence="1 2">CGMCC 4.1859</strain>
    </source>
</reference>
<dbReference type="InterPro" id="IPR007410">
    <property type="entry name" value="LpqE-like"/>
</dbReference>
<dbReference type="Pfam" id="PF04314">
    <property type="entry name" value="PCuAC"/>
    <property type="match status" value="1"/>
</dbReference>
<evidence type="ECO:0008006" key="3">
    <source>
        <dbReference type="Google" id="ProtNLM"/>
    </source>
</evidence>
<dbReference type="Gene3D" id="2.60.40.1890">
    <property type="entry name" value="PCu(A)C copper chaperone"/>
    <property type="match status" value="1"/>
</dbReference>
<gene>
    <name evidence="1" type="ORF">SAMN05216260_102487</name>
</gene>
<name>A0A1G7E5A1_9ACTN</name>
<sequence length="180" mass="18983">MKRITDPLSMLKRLDRRQLRDGALTALVPVAACSVALAGLTAWVGTGRAGSPAVVRVTEGKVLLPSDGVPETAAFFHIANEGGSADSLVRITARDVPGEITLSRHRMQQGNAAYRSTIDSVSVAAGDSLAMSPSGVDLTVPMPSDQWRSGDLVSFTLEFRRSGRVKVLAVVVRPDSASLT</sequence>
<dbReference type="SUPFAM" id="SSF110087">
    <property type="entry name" value="DR1885-like metal-binding protein"/>
    <property type="match status" value="1"/>
</dbReference>
<protein>
    <recommendedName>
        <fullName evidence="3">Copper(I)-binding protein</fullName>
    </recommendedName>
</protein>
<dbReference type="EMBL" id="FNAX01000002">
    <property type="protein sequence ID" value="SDE58857.1"/>
    <property type="molecule type" value="Genomic_DNA"/>
</dbReference>
<dbReference type="OrthoDB" id="4328980at2"/>
<accession>A0A1G7E5A1</accession>
<dbReference type="PANTHER" id="PTHR36302">
    <property type="entry name" value="BLR7088 PROTEIN"/>
    <property type="match status" value="1"/>
</dbReference>
<dbReference type="InterPro" id="IPR036182">
    <property type="entry name" value="PCuAC_sf"/>
</dbReference>